<name>A0ACC3BX70_PYRYE</name>
<reference evidence="1" key="1">
    <citation type="submission" date="2019-11" db="EMBL/GenBank/DDBJ databases">
        <title>Nori genome reveals adaptations in red seaweeds to the harsh intertidal environment.</title>
        <authorList>
            <person name="Wang D."/>
            <person name="Mao Y."/>
        </authorList>
    </citation>
    <scope>NUCLEOTIDE SEQUENCE</scope>
    <source>
        <tissue evidence="1">Gametophyte</tissue>
    </source>
</reference>
<dbReference type="EMBL" id="CM020618">
    <property type="protein sequence ID" value="KAK1862651.1"/>
    <property type="molecule type" value="Genomic_DNA"/>
</dbReference>
<keyword evidence="2" id="KW-1185">Reference proteome</keyword>
<sequence length="831" mass="82018">MGALRLGHGFASAPPAFVPCPTTATPRGWSVSPALGGGLPCRSGGRPSAAPPAVASRPWPTPRTRRPPTATAASSAPGAADDGAPPSWAVPPGPPAAGTTAGDGVSAGGSPPPTSAAAATGSDVTGSAAAAAASAAASAAAGGEPTTTSLRSRLIYLARALRVAVDSEQYGTAAAVAAEAARTRRADPSLAAADDLAAAVAGEEFGAAAAAAARLRRAVTVAPASVTKPLGVVAADGGGETGGGEGGVASAAAATTTPAANGWEGGHLTNRLLTLSPADGDGRMHLATVAPDGSNGLSLELEAGGGLLLQPTWSPDGTYVAVADVRLPLSGSRREGGGGALASAAAYVVILSVVDGAEVRRVRVSPPPFYFQWSADGSLLTFLHNEPAQPSPTGAGGGGEPSSPPRRSRRVRASVVSAAPGADSDAVPFAGGHPLYYAMSPEGGSALVYAGDDRRVVVHDLAAGPGGGGGGGGAPPPRVLSTRSGALATPQWLPRPHRQAVGDSVAEAAGSILAGEDGEPLALLLEDDAPADAGTGGGGASDTFSAGSPPQALVLMSISTPSRRRVLGRFWGHVRYAVAPGGGRLAVLVTNPLSGREELSVIEGPFALDLPGPPGGGAGAHGDRAWGAATPADAILSNPANRAVAFFWSPDGRRLLFLTTPRSSGGGGGGGSMGGAPRNALYSWAVYDALTGRVARFARHRLPTVGPLLLSFFDQHARSTTFWSPDSASFVYAAIPVEEGEVTAGETVYGSGAPPPPAGAVSDAEARWLRGGGGDGVPFSSMKSAAAPAAFVQTLPAALMDASLPRAGLADAVEPPRRVADGVQYASWSPC</sequence>
<accession>A0ACC3BX70</accession>
<comment type="caution">
    <text evidence="1">The sequence shown here is derived from an EMBL/GenBank/DDBJ whole genome shotgun (WGS) entry which is preliminary data.</text>
</comment>
<evidence type="ECO:0000313" key="1">
    <source>
        <dbReference type="EMBL" id="KAK1862651.1"/>
    </source>
</evidence>
<organism evidence="1 2">
    <name type="scientific">Pyropia yezoensis</name>
    <name type="common">Susabi-nori</name>
    <name type="synonym">Porphyra yezoensis</name>
    <dbReference type="NCBI Taxonomy" id="2788"/>
    <lineage>
        <taxon>Eukaryota</taxon>
        <taxon>Rhodophyta</taxon>
        <taxon>Bangiophyceae</taxon>
        <taxon>Bangiales</taxon>
        <taxon>Bangiaceae</taxon>
        <taxon>Pyropia</taxon>
    </lineage>
</organism>
<protein>
    <submittedName>
        <fullName evidence="1">Uncharacterized protein</fullName>
    </submittedName>
</protein>
<evidence type="ECO:0000313" key="2">
    <source>
        <dbReference type="Proteomes" id="UP000798662"/>
    </source>
</evidence>
<gene>
    <name evidence="1" type="ORF">I4F81_005219</name>
</gene>
<dbReference type="Proteomes" id="UP000798662">
    <property type="component" value="Chromosome 1"/>
</dbReference>
<proteinExistence type="predicted"/>